<evidence type="ECO:0000313" key="3">
    <source>
        <dbReference type="Proteomes" id="UP001221757"/>
    </source>
</evidence>
<dbReference type="Gene3D" id="1.25.40.10">
    <property type="entry name" value="Tetratricopeptide repeat domain"/>
    <property type="match status" value="1"/>
</dbReference>
<dbReference type="InterPro" id="IPR011990">
    <property type="entry name" value="TPR-like_helical_dom_sf"/>
</dbReference>
<dbReference type="SUPFAM" id="SSF48452">
    <property type="entry name" value="TPR-like"/>
    <property type="match status" value="2"/>
</dbReference>
<evidence type="ECO:0000313" key="2">
    <source>
        <dbReference type="EMBL" id="KAJ7658567.1"/>
    </source>
</evidence>
<dbReference type="EMBL" id="JARKIE010000277">
    <property type="protein sequence ID" value="KAJ7658567.1"/>
    <property type="molecule type" value="Genomic_DNA"/>
</dbReference>
<evidence type="ECO:0000259" key="1">
    <source>
        <dbReference type="Pfam" id="PF25000"/>
    </source>
</evidence>
<feature type="non-terminal residue" evidence="2">
    <location>
        <position position="587"/>
    </location>
</feature>
<dbReference type="InterPro" id="IPR027417">
    <property type="entry name" value="P-loop_NTPase"/>
</dbReference>
<dbReference type="Gene3D" id="3.40.50.300">
    <property type="entry name" value="P-loop containing nucleotide triphosphate hydrolases"/>
    <property type="match status" value="1"/>
</dbReference>
<sequence length="587" mass="66332">CPPPSRIFHGRQAILNQMGQYFESHIGYQHIFLLHELGGAGKTQIGLKFIADSLSRRVVFSDIFLIDASTIETIDMGYKNVAVSKHAGNTLQEALRWLVSMHHDWLLLFDNADDPAINLNKFLPQCDHGNILITSRNPGLSVYAGAHSPVSDMEKSDAVELLLRCAVQHSTSRNREIAGDIELSYFPLAIIQAGTFISKSGNLNSYSALYNRNRMRLLSEQLSQSHDNYAWTVYTTWQISFERLSHSAAKLLQLWSFLHHQGISEQMFSIASTYRFTSHGPLEQELRRALQSLIEFGGPSGVWDSLHFMDLTNELRAYSLINFDAETTMFSIHPLVHNWTRSTLSDPEAYRACMLAIVGMSLASIAHENQLPTCLGLLPHAESLLQGETRVTPDFNAEYGMIYGFSGRHREAEKFFCVALKHRKQVLGADHPLTLMSMGQLASSYQQLGRLKEAEEIELTVREQWKKLLGDEHPQTLYAMSNLGVTWHHLSRLQEAEELETLALQLCKKVLGEVHPHTLRAASNLAATYHMLGRLKEAEELDREVLQRRQAILGEHHPEALRNMGNLAATYRKLGKLKEAEELQLTV</sequence>
<dbReference type="Pfam" id="PF25000">
    <property type="entry name" value="DUF7779"/>
    <property type="match status" value="1"/>
</dbReference>
<dbReference type="Pfam" id="PF13374">
    <property type="entry name" value="TPR_10"/>
    <property type="match status" value="1"/>
</dbReference>
<feature type="domain" description="DUF7779" evidence="1">
    <location>
        <begin position="240"/>
        <end position="347"/>
    </location>
</feature>
<proteinExistence type="predicted"/>
<protein>
    <recommendedName>
        <fullName evidence="1">DUF7779 domain-containing protein</fullName>
    </recommendedName>
</protein>
<gene>
    <name evidence="2" type="ORF">B0H17DRAFT_897528</name>
</gene>
<dbReference type="InterPro" id="IPR056681">
    <property type="entry name" value="DUF7779"/>
</dbReference>
<accession>A0AAD7CQP2</accession>
<organism evidence="2 3">
    <name type="scientific">Mycena rosella</name>
    <name type="common">Pink bonnet</name>
    <name type="synonym">Agaricus rosellus</name>
    <dbReference type="NCBI Taxonomy" id="1033263"/>
    <lineage>
        <taxon>Eukaryota</taxon>
        <taxon>Fungi</taxon>
        <taxon>Dikarya</taxon>
        <taxon>Basidiomycota</taxon>
        <taxon>Agaricomycotina</taxon>
        <taxon>Agaricomycetes</taxon>
        <taxon>Agaricomycetidae</taxon>
        <taxon>Agaricales</taxon>
        <taxon>Marasmiineae</taxon>
        <taxon>Mycenaceae</taxon>
        <taxon>Mycena</taxon>
    </lineage>
</organism>
<dbReference type="AlphaFoldDB" id="A0AAD7CQP2"/>
<dbReference type="Proteomes" id="UP001221757">
    <property type="component" value="Unassembled WGS sequence"/>
</dbReference>
<comment type="caution">
    <text evidence="2">The sequence shown here is derived from an EMBL/GenBank/DDBJ whole genome shotgun (WGS) entry which is preliminary data.</text>
</comment>
<name>A0AAD7CQP2_MYCRO</name>
<dbReference type="InterPro" id="IPR053137">
    <property type="entry name" value="NLR-like"/>
</dbReference>
<keyword evidence="3" id="KW-1185">Reference proteome</keyword>
<reference evidence="2" key="1">
    <citation type="submission" date="2023-03" db="EMBL/GenBank/DDBJ databases">
        <title>Massive genome expansion in bonnet fungi (Mycena s.s.) driven by repeated elements and novel gene families across ecological guilds.</title>
        <authorList>
            <consortium name="Lawrence Berkeley National Laboratory"/>
            <person name="Harder C.B."/>
            <person name="Miyauchi S."/>
            <person name="Viragh M."/>
            <person name="Kuo A."/>
            <person name="Thoen E."/>
            <person name="Andreopoulos B."/>
            <person name="Lu D."/>
            <person name="Skrede I."/>
            <person name="Drula E."/>
            <person name="Henrissat B."/>
            <person name="Morin E."/>
            <person name="Kohler A."/>
            <person name="Barry K."/>
            <person name="LaButti K."/>
            <person name="Morin E."/>
            <person name="Salamov A."/>
            <person name="Lipzen A."/>
            <person name="Mereny Z."/>
            <person name="Hegedus B."/>
            <person name="Baldrian P."/>
            <person name="Stursova M."/>
            <person name="Weitz H."/>
            <person name="Taylor A."/>
            <person name="Grigoriev I.V."/>
            <person name="Nagy L.G."/>
            <person name="Martin F."/>
            <person name="Kauserud H."/>
        </authorList>
    </citation>
    <scope>NUCLEOTIDE SEQUENCE</scope>
    <source>
        <strain evidence="2">CBHHK067</strain>
    </source>
</reference>
<feature type="non-terminal residue" evidence="2">
    <location>
        <position position="1"/>
    </location>
</feature>
<dbReference type="PANTHER" id="PTHR46082:SF6">
    <property type="entry name" value="AAA+ ATPASE DOMAIN-CONTAINING PROTEIN-RELATED"/>
    <property type="match status" value="1"/>
</dbReference>
<dbReference type="Pfam" id="PF13424">
    <property type="entry name" value="TPR_12"/>
    <property type="match status" value="2"/>
</dbReference>
<dbReference type="SUPFAM" id="SSF52540">
    <property type="entry name" value="P-loop containing nucleoside triphosphate hydrolases"/>
    <property type="match status" value="1"/>
</dbReference>
<dbReference type="PANTHER" id="PTHR46082">
    <property type="entry name" value="ATP/GTP-BINDING PROTEIN-RELATED"/>
    <property type="match status" value="1"/>
</dbReference>